<gene>
    <name evidence="1" type="ORF">OIDMADRAFT_32156</name>
</gene>
<dbReference type="InterPro" id="IPR021858">
    <property type="entry name" value="Fun_TF"/>
</dbReference>
<name>A0A0C3H1A6_OIDMZ</name>
<protein>
    <submittedName>
        <fullName evidence="1">Uncharacterized protein</fullName>
    </submittedName>
</protein>
<dbReference type="OrthoDB" id="4158087at2759"/>
<evidence type="ECO:0000313" key="1">
    <source>
        <dbReference type="EMBL" id="KIM97124.1"/>
    </source>
</evidence>
<dbReference type="InParanoid" id="A0A0C3H1A6"/>
<proteinExistence type="predicted"/>
<accession>A0A0C3H1A6</accession>
<dbReference type="HOGENOM" id="CLU_915565_0_0_1"/>
<organism evidence="1 2">
    <name type="scientific">Oidiodendron maius (strain Zn)</name>
    <dbReference type="NCBI Taxonomy" id="913774"/>
    <lineage>
        <taxon>Eukaryota</taxon>
        <taxon>Fungi</taxon>
        <taxon>Dikarya</taxon>
        <taxon>Ascomycota</taxon>
        <taxon>Pezizomycotina</taxon>
        <taxon>Leotiomycetes</taxon>
        <taxon>Leotiomycetes incertae sedis</taxon>
        <taxon>Myxotrichaceae</taxon>
        <taxon>Oidiodendron</taxon>
    </lineage>
</organism>
<reference evidence="1 2" key="1">
    <citation type="submission" date="2014-04" db="EMBL/GenBank/DDBJ databases">
        <authorList>
            <consortium name="DOE Joint Genome Institute"/>
            <person name="Kuo A."/>
            <person name="Martino E."/>
            <person name="Perotto S."/>
            <person name="Kohler A."/>
            <person name="Nagy L.G."/>
            <person name="Floudas D."/>
            <person name="Copeland A."/>
            <person name="Barry K.W."/>
            <person name="Cichocki N."/>
            <person name="Veneault-Fourrey C."/>
            <person name="LaButti K."/>
            <person name="Lindquist E.A."/>
            <person name="Lipzen A."/>
            <person name="Lundell T."/>
            <person name="Morin E."/>
            <person name="Murat C."/>
            <person name="Sun H."/>
            <person name="Tunlid A."/>
            <person name="Henrissat B."/>
            <person name="Grigoriev I.V."/>
            <person name="Hibbett D.S."/>
            <person name="Martin F."/>
            <person name="Nordberg H.P."/>
            <person name="Cantor M.N."/>
            <person name="Hua S.X."/>
        </authorList>
    </citation>
    <scope>NUCLEOTIDE SEQUENCE [LARGE SCALE GENOMIC DNA]</scope>
    <source>
        <strain evidence="1 2">Zn</strain>
    </source>
</reference>
<keyword evidence="2" id="KW-1185">Reference proteome</keyword>
<dbReference type="Pfam" id="PF11951">
    <property type="entry name" value="Fungal_trans_2"/>
    <property type="match status" value="1"/>
</dbReference>
<evidence type="ECO:0000313" key="2">
    <source>
        <dbReference type="Proteomes" id="UP000054321"/>
    </source>
</evidence>
<dbReference type="STRING" id="913774.A0A0C3H1A6"/>
<dbReference type="EMBL" id="KN832882">
    <property type="protein sequence ID" value="KIM97124.1"/>
    <property type="molecule type" value="Genomic_DNA"/>
</dbReference>
<dbReference type="PANTHER" id="PTHR37540">
    <property type="entry name" value="TRANSCRIPTION FACTOR (ACR-2), PUTATIVE-RELATED-RELATED"/>
    <property type="match status" value="1"/>
</dbReference>
<reference evidence="2" key="2">
    <citation type="submission" date="2015-01" db="EMBL/GenBank/DDBJ databases">
        <title>Evolutionary Origins and Diversification of the Mycorrhizal Mutualists.</title>
        <authorList>
            <consortium name="DOE Joint Genome Institute"/>
            <consortium name="Mycorrhizal Genomics Consortium"/>
            <person name="Kohler A."/>
            <person name="Kuo A."/>
            <person name="Nagy L.G."/>
            <person name="Floudas D."/>
            <person name="Copeland A."/>
            <person name="Barry K.W."/>
            <person name="Cichocki N."/>
            <person name="Veneault-Fourrey C."/>
            <person name="LaButti K."/>
            <person name="Lindquist E.A."/>
            <person name="Lipzen A."/>
            <person name="Lundell T."/>
            <person name="Morin E."/>
            <person name="Murat C."/>
            <person name="Riley R."/>
            <person name="Ohm R."/>
            <person name="Sun H."/>
            <person name="Tunlid A."/>
            <person name="Henrissat B."/>
            <person name="Grigoriev I.V."/>
            <person name="Hibbett D.S."/>
            <person name="Martin F."/>
        </authorList>
    </citation>
    <scope>NUCLEOTIDE SEQUENCE [LARGE SCALE GENOMIC DNA]</scope>
    <source>
        <strain evidence="2">Zn</strain>
    </source>
</reference>
<dbReference type="AlphaFoldDB" id="A0A0C3H1A6"/>
<sequence>MSFKFIENGKIDGAARKRIRSHVMKGKNVGKVRARRKGVGENQNTSGDMTEILPTPQAVGNTPSLISFPCELQPYMRDLISRFASVGIRAVYPTEFCLPMNDTSPVWFGYLLSDEAFFHSILAMSDVHEDALLGRHQTSPRALWHLSNAYRCLKQNLEKNSSPSDSTVAAVMSMAIHEDLIGHPGRSKVHVDALQHIVELRGGITHFTDNQLLLQKICRSDLQYALHDGSYPRFNANKISPVVIRSTIGQLIPREELSKLARNALVYDLVLRDVLIDLLSISHFFNDSRVYYIAIRFFVQDSRT</sequence>
<dbReference type="Proteomes" id="UP000054321">
    <property type="component" value="Unassembled WGS sequence"/>
</dbReference>